<dbReference type="RefSeq" id="YP_009119663.1">
    <property type="nucleotide sequence ID" value="NC_026440.1"/>
</dbReference>
<dbReference type="KEGG" id="vg:23462345"/>
<proteinExistence type="predicted"/>
<evidence type="ECO:0000313" key="2">
    <source>
        <dbReference type="Proteomes" id="UP000202511"/>
    </source>
</evidence>
<dbReference type="GeneID" id="23462345"/>
<sequence>MDDLPDELLVIVVRAIETAERHASIMLRLVSCRWRSIVDDVHGPPVDPWVLGRCLEFLVQRGQSSTSPQARYDAFPAPWFVVEAAQKAGCGADMLYGPLAGVNMDAPTYADAVGDWPFDLYSCIVDVEAYRTPTDGDQVPDCRAYWTRLAAVERCLDCRSPTRSPRDFERYCDTCFLWRPRDSLPPPASGDYAWLFGRHQSVFLDEAEGTRDRNRWRWLARLARCYQTAVVFWWHKAPLRRQPCGHIIEEALQNTKEGTVHFYRMPTFRTLTLYDVWWPASTLMAAPNIGPATTFVLDDMVYRQSRWPTLPLPTAVASLDALD</sequence>
<evidence type="ECO:0000313" key="1">
    <source>
        <dbReference type="EMBL" id="AJF97428.1"/>
    </source>
</evidence>
<protein>
    <submittedName>
        <fullName evidence="1">F-box domain protein</fullName>
    </submittedName>
</protein>
<accession>A0A0B5IXE4</accession>
<dbReference type="Proteomes" id="UP000202511">
    <property type="component" value="Segment"/>
</dbReference>
<organism evidence="1 2">
    <name type="scientific">Pandoravirus inopinatum</name>
    <dbReference type="NCBI Taxonomy" id="1605721"/>
    <lineage>
        <taxon>Viruses</taxon>
        <taxon>Pandoravirus</taxon>
    </lineage>
</organism>
<reference evidence="1 2" key="1">
    <citation type="journal article" date="2015" name="Parasitol. Res.">
        <title>Viruses in close associations with free-living amoebae.</title>
        <authorList>
            <person name="Scheid P."/>
        </authorList>
    </citation>
    <scope>NUCLEOTIDE SEQUENCE [LARGE SCALE GENOMIC DNA]</scope>
    <source>
        <strain evidence="1">KlaHel</strain>
    </source>
</reference>
<name>A0A0B5IXE4_9VIRU</name>
<dbReference type="EMBL" id="KP136319">
    <property type="protein sequence ID" value="AJF97428.1"/>
    <property type="molecule type" value="Genomic_DNA"/>
</dbReference>